<evidence type="ECO:0000256" key="6">
    <source>
        <dbReference type="ARBA" id="ARBA00023242"/>
    </source>
</evidence>
<evidence type="ECO:0000259" key="10">
    <source>
        <dbReference type="Pfam" id="PF02940"/>
    </source>
</evidence>
<reference evidence="11 12" key="1">
    <citation type="submission" date="2023-08" db="EMBL/GenBank/DDBJ databases">
        <title>Annotated Genome Sequence of Vanrija albida AlHP1.</title>
        <authorList>
            <person name="Herzog R."/>
        </authorList>
    </citation>
    <scope>NUCLEOTIDE SEQUENCE [LARGE SCALE GENOMIC DNA]</scope>
    <source>
        <strain evidence="11 12">AlHP1</strain>
    </source>
</reference>
<feature type="region of interest" description="Disordered" evidence="9">
    <location>
        <begin position="1"/>
        <end position="77"/>
    </location>
</feature>
<dbReference type="InterPro" id="IPR037009">
    <property type="entry name" value="mRNA_triPase_Cet1_sf"/>
</dbReference>
<keyword evidence="12" id="KW-1185">Reference proteome</keyword>
<dbReference type="InterPro" id="IPR033469">
    <property type="entry name" value="CYTH-like_dom_sf"/>
</dbReference>
<dbReference type="InterPro" id="IPR040343">
    <property type="entry name" value="Cet1/Ctl1"/>
</dbReference>
<dbReference type="PANTHER" id="PTHR28118:SF1">
    <property type="entry name" value="POLYNUCLEOTIDE 5'-TRIPHOSPHATASE CTL1-RELATED"/>
    <property type="match status" value="1"/>
</dbReference>
<evidence type="ECO:0000256" key="5">
    <source>
        <dbReference type="ARBA" id="ARBA00022801"/>
    </source>
</evidence>
<keyword evidence="4 8" id="KW-0507">mRNA processing</keyword>
<comment type="subunit">
    <text evidence="8">Heterodimer. The mRNA-capping enzyme is composed of two separate chains alpha and beta, respectively a mRNA guanylyltransferase and an mRNA 5'-triphosphate monophosphatase.</text>
</comment>
<sequence length="337" mass="36970">MPYVPLHERIDPPSRAIRYASPDLDPRAPLVTDSPAMSDDEAGPSRKRRRGGDGDGEDGGAPNGEPEPRASYTPRGPAAIAPSIFGIAPRNEFTKVVGEFIMAHCRGRENVEVEIKLGTLHAPGDGPPRRVRMPAMTEAIVPSDWPVGRFASTMNKKQHFALNGLLNSAVEGAARTPTPLKFFRARQVDSFHSAQGGKVRVSRDPQGAVIPDGVVKKSNIAHLNVYSPREAFDWRVSCNTETPAELPTSPAQNTRQKDRACYRHQLCQVDLTVVTARESAHDPKAHITYELEIEILDVPALIAEGEKEERGDPNNRFDEILQSVLDTARMLIKNVNA</sequence>
<evidence type="ECO:0000256" key="8">
    <source>
        <dbReference type="RuleBase" id="RU367053"/>
    </source>
</evidence>
<comment type="subcellular location">
    <subcellularLocation>
        <location evidence="2 8">Nucleus</location>
    </subcellularLocation>
</comment>
<evidence type="ECO:0000256" key="4">
    <source>
        <dbReference type="ARBA" id="ARBA00022664"/>
    </source>
</evidence>
<dbReference type="RefSeq" id="XP_069208425.1">
    <property type="nucleotide sequence ID" value="XM_069353783.1"/>
</dbReference>
<dbReference type="Proteomes" id="UP001565368">
    <property type="component" value="Unassembled WGS sequence"/>
</dbReference>
<gene>
    <name evidence="11" type="primary">CET1</name>
    <name evidence="11" type="ORF">Q8F55_005293</name>
</gene>
<dbReference type="InterPro" id="IPR004206">
    <property type="entry name" value="mRNA_triPase_Cet1"/>
</dbReference>
<proteinExistence type="inferred from homology"/>
<accession>A0ABR3Q1X1</accession>
<evidence type="ECO:0000256" key="3">
    <source>
        <dbReference type="ARBA" id="ARBA00006345"/>
    </source>
</evidence>
<evidence type="ECO:0000313" key="11">
    <source>
        <dbReference type="EMBL" id="KAL1408481.1"/>
    </source>
</evidence>
<dbReference type="PANTHER" id="PTHR28118">
    <property type="entry name" value="POLYNUCLEOTIDE 5'-TRIPHOSPHATASE-RELATED"/>
    <property type="match status" value="1"/>
</dbReference>
<evidence type="ECO:0000256" key="2">
    <source>
        <dbReference type="ARBA" id="ARBA00004123"/>
    </source>
</evidence>
<dbReference type="EC" id="3.6.1.74" evidence="8"/>
<dbReference type="EMBL" id="JBBXJM010000004">
    <property type="protein sequence ID" value="KAL1408481.1"/>
    <property type="molecule type" value="Genomic_DNA"/>
</dbReference>
<dbReference type="CDD" id="cd07470">
    <property type="entry name" value="CYTH-like_mRNA_RTPase"/>
    <property type="match status" value="1"/>
</dbReference>
<comment type="similarity">
    <text evidence="3 8">Belongs to the fungal TPase family.</text>
</comment>
<comment type="caution">
    <text evidence="11">The sequence shown here is derived from an EMBL/GenBank/DDBJ whole genome shotgun (WGS) entry which is preliminary data.</text>
</comment>
<feature type="compositionally biased region" description="Basic and acidic residues" evidence="9">
    <location>
        <begin position="1"/>
        <end position="12"/>
    </location>
</feature>
<keyword evidence="8" id="KW-0506">mRNA capping</keyword>
<evidence type="ECO:0000256" key="9">
    <source>
        <dbReference type="SAM" id="MobiDB-lite"/>
    </source>
</evidence>
<comment type="catalytic activity">
    <reaction evidence="7">
        <text>a 5'-end triphospho-ribonucleoside in mRNA + H2O = a 5'-end diphospho-ribonucleoside in mRNA + phosphate + H(+)</text>
        <dbReference type="Rhea" id="RHEA:67004"/>
        <dbReference type="Rhea" id="RHEA-COMP:17164"/>
        <dbReference type="Rhea" id="RHEA-COMP:17165"/>
        <dbReference type="ChEBI" id="CHEBI:15377"/>
        <dbReference type="ChEBI" id="CHEBI:15378"/>
        <dbReference type="ChEBI" id="CHEBI:43474"/>
        <dbReference type="ChEBI" id="CHEBI:167616"/>
        <dbReference type="ChEBI" id="CHEBI:167618"/>
        <dbReference type="EC" id="3.6.1.74"/>
    </reaction>
    <physiologicalReaction direction="left-to-right" evidence="7">
        <dbReference type="Rhea" id="RHEA:67005"/>
    </physiologicalReaction>
</comment>
<evidence type="ECO:0000256" key="1">
    <source>
        <dbReference type="ARBA" id="ARBA00001946"/>
    </source>
</evidence>
<comment type="function">
    <text evidence="8">First step of mRNA capping. Converts the 5'-triphosphate end of a nascent mRNA chain into a diphosphate end.</text>
</comment>
<comment type="cofactor">
    <cofactor evidence="1 8">
        <name>Mg(2+)</name>
        <dbReference type="ChEBI" id="CHEBI:18420"/>
    </cofactor>
</comment>
<dbReference type="Pfam" id="PF02940">
    <property type="entry name" value="mRNA_triPase"/>
    <property type="match status" value="1"/>
</dbReference>
<name>A0ABR3Q1X1_9TREE</name>
<evidence type="ECO:0000313" key="12">
    <source>
        <dbReference type="Proteomes" id="UP001565368"/>
    </source>
</evidence>
<feature type="domain" description="mRNA triphosphatase Cet1-like" evidence="10">
    <location>
        <begin position="91"/>
        <end position="295"/>
    </location>
</feature>
<evidence type="ECO:0000256" key="7">
    <source>
        <dbReference type="ARBA" id="ARBA00047740"/>
    </source>
</evidence>
<protein>
    <recommendedName>
        <fullName evidence="8">mRNA-capping enzyme subunit beta</fullName>
        <ecNumber evidence="8">3.6.1.74</ecNumber>
    </recommendedName>
    <alternativeName>
        <fullName evidence="8">mRNA 5'-phosphatase</fullName>
    </alternativeName>
    <alternativeName>
        <fullName evidence="8">mRNA 5'-triphosphate monophosphatase</fullName>
    </alternativeName>
</protein>
<dbReference type="GeneID" id="95986336"/>
<dbReference type="Gene3D" id="3.20.100.10">
    <property type="entry name" value="mRNA triphosphatase Cet1-like"/>
    <property type="match status" value="1"/>
</dbReference>
<dbReference type="SUPFAM" id="SSF55154">
    <property type="entry name" value="CYTH-like phosphatases"/>
    <property type="match status" value="1"/>
</dbReference>
<keyword evidence="5 8" id="KW-0378">Hydrolase</keyword>
<organism evidence="11 12">
    <name type="scientific">Vanrija albida</name>
    <dbReference type="NCBI Taxonomy" id="181172"/>
    <lineage>
        <taxon>Eukaryota</taxon>
        <taxon>Fungi</taxon>
        <taxon>Dikarya</taxon>
        <taxon>Basidiomycota</taxon>
        <taxon>Agaricomycotina</taxon>
        <taxon>Tremellomycetes</taxon>
        <taxon>Trichosporonales</taxon>
        <taxon>Trichosporonaceae</taxon>
        <taxon>Vanrija</taxon>
    </lineage>
</organism>
<keyword evidence="6 8" id="KW-0539">Nucleus</keyword>